<evidence type="ECO:0000313" key="1">
    <source>
        <dbReference type="EMBL" id="MBX51144.1"/>
    </source>
</evidence>
<proteinExistence type="predicted"/>
<name>A0A2P2P8Q4_RHIMU</name>
<dbReference type="EMBL" id="GGEC01070660">
    <property type="protein sequence ID" value="MBX51144.1"/>
    <property type="molecule type" value="Transcribed_RNA"/>
</dbReference>
<dbReference type="AlphaFoldDB" id="A0A2P2P8Q4"/>
<reference evidence="1" key="1">
    <citation type="submission" date="2018-02" db="EMBL/GenBank/DDBJ databases">
        <title>Rhizophora mucronata_Transcriptome.</title>
        <authorList>
            <person name="Meera S.P."/>
            <person name="Sreeshan A."/>
            <person name="Augustine A."/>
        </authorList>
    </citation>
    <scope>NUCLEOTIDE SEQUENCE</scope>
    <source>
        <tissue evidence="1">Leaf</tissue>
    </source>
</reference>
<protein>
    <submittedName>
        <fullName evidence="1">Uncharacterized protein</fullName>
    </submittedName>
</protein>
<accession>A0A2P2P8Q4</accession>
<sequence>MLYFHFYFYILYSSIRLVSHFPCGLYKLCFWILIGLQFCLRSAIQ</sequence>
<organism evidence="1">
    <name type="scientific">Rhizophora mucronata</name>
    <name type="common">Asiatic mangrove</name>
    <dbReference type="NCBI Taxonomy" id="61149"/>
    <lineage>
        <taxon>Eukaryota</taxon>
        <taxon>Viridiplantae</taxon>
        <taxon>Streptophyta</taxon>
        <taxon>Embryophyta</taxon>
        <taxon>Tracheophyta</taxon>
        <taxon>Spermatophyta</taxon>
        <taxon>Magnoliopsida</taxon>
        <taxon>eudicotyledons</taxon>
        <taxon>Gunneridae</taxon>
        <taxon>Pentapetalae</taxon>
        <taxon>rosids</taxon>
        <taxon>fabids</taxon>
        <taxon>Malpighiales</taxon>
        <taxon>Rhizophoraceae</taxon>
        <taxon>Rhizophora</taxon>
    </lineage>
</organism>